<reference evidence="2 3" key="1">
    <citation type="submission" date="2019-08" db="EMBL/GenBank/DDBJ databases">
        <title>Deep-cultivation of Planctomycetes and their phenomic and genomic characterization uncovers novel biology.</title>
        <authorList>
            <person name="Wiegand S."/>
            <person name="Jogler M."/>
            <person name="Boedeker C."/>
            <person name="Pinto D."/>
            <person name="Vollmers J."/>
            <person name="Rivas-Marin E."/>
            <person name="Kohn T."/>
            <person name="Peeters S.H."/>
            <person name="Heuer A."/>
            <person name="Rast P."/>
            <person name="Oberbeckmann S."/>
            <person name="Bunk B."/>
            <person name="Jeske O."/>
            <person name="Meyerdierks A."/>
            <person name="Storesund J.E."/>
            <person name="Kallscheuer N."/>
            <person name="Luecker S."/>
            <person name="Lage O.M."/>
            <person name="Pohl T."/>
            <person name="Merkel B.J."/>
            <person name="Hornburger P."/>
            <person name="Mueller R.-W."/>
            <person name="Bruemmer F."/>
            <person name="Labrenz M."/>
            <person name="Spormann A.M."/>
            <person name="Op den Camp H."/>
            <person name="Overmann J."/>
            <person name="Amann R."/>
            <person name="Jetten M.S.M."/>
            <person name="Mascher T."/>
            <person name="Medema M.H."/>
            <person name="Devos D.P."/>
            <person name="Kaster A.-K."/>
            <person name="Ovreas L."/>
            <person name="Rohde M."/>
            <person name="Galperin M.Y."/>
            <person name="Jogler C."/>
        </authorList>
    </citation>
    <scope>NUCLEOTIDE SEQUENCE [LARGE SCALE GENOMIC DNA]</scope>
    <source>
        <strain evidence="2 3">Pr1d</strain>
    </source>
</reference>
<dbReference type="SUPFAM" id="SSF53590">
    <property type="entry name" value="Nucleoside hydrolase"/>
    <property type="match status" value="1"/>
</dbReference>
<evidence type="ECO:0000313" key="3">
    <source>
        <dbReference type="Proteomes" id="UP000323917"/>
    </source>
</evidence>
<dbReference type="InterPro" id="IPR036452">
    <property type="entry name" value="Ribo_hydro-like"/>
</dbReference>
<dbReference type="Pfam" id="PF07632">
    <property type="entry name" value="Sde182_NH-like"/>
    <property type="match status" value="1"/>
</dbReference>
<accession>A0A5B9Q9B1</accession>
<feature type="domain" description="Cellulose-binding Sde182 nucleoside hydrolase-like" evidence="1">
    <location>
        <begin position="84"/>
        <end position="325"/>
    </location>
</feature>
<evidence type="ECO:0000313" key="2">
    <source>
        <dbReference type="EMBL" id="QEG34165.1"/>
    </source>
</evidence>
<dbReference type="AlphaFoldDB" id="A0A5B9Q9B1"/>
<dbReference type="Gene3D" id="3.90.245.10">
    <property type="entry name" value="Ribonucleoside hydrolase-like"/>
    <property type="match status" value="1"/>
</dbReference>
<name>A0A5B9Q9B1_9BACT</name>
<dbReference type="Proteomes" id="UP000323917">
    <property type="component" value="Chromosome"/>
</dbReference>
<keyword evidence="3" id="KW-1185">Reference proteome</keyword>
<dbReference type="GO" id="GO:0016799">
    <property type="term" value="F:hydrolase activity, hydrolyzing N-glycosyl compounds"/>
    <property type="evidence" value="ECO:0007669"/>
    <property type="project" value="InterPro"/>
</dbReference>
<dbReference type="InterPro" id="IPR011483">
    <property type="entry name" value="Sde182_NH-like"/>
</dbReference>
<organism evidence="2 3">
    <name type="scientific">Bythopirellula goksoeyrii</name>
    <dbReference type="NCBI Taxonomy" id="1400387"/>
    <lineage>
        <taxon>Bacteria</taxon>
        <taxon>Pseudomonadati</taxon>
        <taxon>Planctomycetota</taxon>
        <taxon>Planctomycetia</taxon>
        <taxon>Pirellulales</taxon>
        <taxon>Lacipirellulaceae</taxon>
        <taxon>Bythopirellula</taxon>
    </lineage>
</organism>
<evidence type="ECO:0000259" key="1">
    <source>
        <dbReference type="Pfam" id="PF07632"/>
    </source>
</evidence>
<sequence>MKVFFIHRLAKRKNGMIPSLFIQTETVVVPRSLGPSSQNLFMFRSNLILAAVWFVAIGFAWESFLLASDKVIGADGALDGHRHRVLVSTDIGGTDPDDFQSMVHLLLYADVLHIEGLISSPYGPGGKNNILEVIDAYAEDYEHLESHSDRYPSPDALRAICKQGAINTPGASGVDESTEGSQWIIKCAKQNDPRPLHVLVWGGIEDLAQALHDAPEILPKLRVYFIGGPNKKWSVDAYNYIEQNHPQLWMIEANATYRGWFTGGIQKGEWNNKQFVAKHIAGHGALGEFFVNAKDDIKMGDTPSVARLLRGASGDPSQPGWGGRFVPIWDGRKTIFDRLTTEADTAEFFGVAEFSLRKPEGFSDQNTAAMIFDGGMPISTGVIEGDVLRFRFSPRDAKVWTYVIKSDFAGLDGKSGKFDAVPPPTSRTSRRSTFHPNWWIDDPDPAAAEGVHPGAKSVSQWRVDFLSDFADRMDRCNSK</sequence>
<dbReference type="KEGG" id="bgok:Pr1d_14380"/>
<proteinExistence type="predicted"/>
<gene>
    <name evidence="2" type="ORF">Pr1d_14380</name>
</gene>
<protein>
    <recommendedName>
        <fullName evidence="1">Cellulose-binding Sde182 nucleoside hydrolase-like domain-containing protein</fullName>
    </recommendedName>
</protein>
<dbReference type="EMBL" id="CP042913">
    <property type="protein sequence ID" value="QEG34165.1"/>
    <property type="molecule type" value="Genomic_DNA"/>
</dbReference>